<dbReference type="EMBL" id="SWKU01000015">
    <property type="protein sequence ID" value="KAF3000313.1"/>
    <property type="molecule type" value="Genomic_DNA"/>
</dbReference>
<dbReference type="InterPro" id="IPR040025">
    <property type="entry name" value="Znf622/Rei1/Reh1"/>
</dbReference>
<reference evidence="2" key="1">
    <citation type="submission" date="2019-04" db="EMBL/GenBank/DDBJ databases">
        <title>Sequencing of skin fungus with MAO and IRED activity.</title>
        <authorList>
            <person name="Marsaioli A.J."/>
            <person name="Bonatto J.M.C."/>
            <person name="Reis Junior O."/>
        </authorList>
    </citation>
    <scope>NUCLEOTIDE SEQUENCE</scope>
    <source>
        <strain evidence="2">30M1</strain>
    </source>
</reference>
<dbReference type="Pfam" id="PF12756">
    <property type="entry name" value="zf-C2H2_2"/>
    <property type="match status" value="1"/>
</dbReference>
<proteinExistence type="predicted"/>
<name>A0A9P4TBZ0_CURKU</name>
<sequence length="298" mass="34584">MAQRDHMKTSWHVYNLKRRIANLTPIPLSVYEEQIKIEPAQKKEQIHKIVERSEKDQAIIHQCLFCAALFDTTTKGTKDNINHMSAKHGLFIPSQDALWDVESFLGYLATQVRVWHECLYCGTTKATTQSIQHHMRDRDHCKLNFQKEPELSEFWERKQEVPSKPTFHGQGTSQMLTQPEFKQAVTYARSCQSNKKTFQARQKQLTSRVKREPAQPERWAKNGSCFHLVHRNKMGVQSLSVQQHHALVTAVKRSQKDEAIAKRAKEWSYAQRANDQKHDQAHGVLSWAKGGMHNLLPR</sequence>
<protein>
    <recommendedName>
        <fullName evidence="1">ZN622/Rei1/Reh1 zinc finger C2H2-type domain-containing protein</fullName>
    </recommendedName>
</protein>
<evidence type="ECO:0000259" key="1">
    <source>
        <dbReference type="Pfam" id="PF12756"/>
    </source>
</evidence>
<evidence type="ECO:0000313" key="2">
    <source>
        <dbReference type="EMBL" id="KAF3000313.1"/>
    </source>
</evidence>
<dbReference type="GO" id="GO:0042273">
    <property type="term" value="P:ribosomal large subunit biogenesis"/>
    <property type="evidence" value="ECO:0007669"/>
    <property type="project" value="TreeGrafter"/>
</dbReference>
<evidence type="ECO:0000313" key="3">
    <source>
        <dbReference type="Proteomes" id="UP000801428"/>
    </source>
</evidence>
<gene>
    <name evidence="2" type="ORF">E8E13_008930</name>
</gene>
<accession>A0A9P4TBZ0</accession>
<dbReference type="PANTHER" id="PTHR13182">
    <property type="entry name" value="ZINC FINGER PROTEIN 622"/>
    <property type="match status" value="1"/>
</dbReference>
<dbReference type="Proteomes" id="UP000801428">
    <property type="component" value="Unassembled WGS sequence"/>
</dbReference>
<comment type="caution">
    <text evidence="2">The sequence shown here is derived from an EMBL/GenBank/DDBJ whole genome shotgun (WGS) entry which is preliminary data.</text>
</comment>
<dbReference type="AlphaFoldDB" id="A0A9P4TBZ0"/>
<organism evidence="2 3">
    <name type="scientific">Curvularia kusanoi</name>
    <name type="common">Cochliobolus kusanoi</name>
    <dbReference type="NCBI Taxonomy" id="90978"/>
    <lineage>
        <taxon>Eukaryota</taxon>
        <taxon>Fungi</taxon>
        <taxon>Dikarya</taxon>
        <taxon>Ascomycota</taxon>
        <taxon>Pezizomycotina</taxon>
        <taxon>Dothideomycetes</taxon>
        <taxon>Pleosporomycetidae</taxon>
        <taxon>Pleosporales</taxon>
        <taxon>Pleosporineae</taxon>
        <taxon>Pleosporaceae</taxon>
        <taxon>Curvularia</taxon>
    </lineage>
</organism>
<dbReference type="PANTHER" id="PTHR13182:SF8">
    <property type="entry name" value="CYTOPLASMIC 60S SUBUNIT BIOGENESIS FACTOR ZNF622"/>
    <property type="match status" value="1"/>
</dbReference>
<dbReference type="InterPro" id="IPR041661">
    <property type="entry name" value="ZN622/Rei1/Reh1_Znf-C2H2"/>
</dbReference>
<feature type="domain" description="ZN622/Rei1/Reh1 zinc finger C2H2-type" evidence="1">
    <location>
        <begin position="62"/>
        <end position="155"/>
    </location>
</feature>
<dbReference type="GO" id="GO:0030687">
    <property type="term" value="C:preribosome, large subunit precursor"/>
    <property type="evidence" value="ECO:0007669"/>
    <property type="project" value="TreeGrafter"/>
</dbReference>
<dbReference type="OrthoDB" id="19329at2759"/>
<keyword evidence="3" id="KW-1185">Reference proteome</keyword>